<dbReference type="SUPFAM" id="SSF49785">
    <property type="entry name" value="Galactose-binding domain-like"/>
    <property type="match status" value="1"/>
</dbReference>
<dbReference type="InterPro" id="IPR001611">
    <property type="entry name" value="Leu-rich_rpt"/>
</dbReference>
<dbReference type="PRINTS" id="PR00313">
    <property type="entry name" value="CABNDNGRPT"/>
</dbReference>
<dbReference type="SMART" id="SM00089">
    <property type="entry name" value="PKD"/>
    <property type="match status" value="4"/>
</dbReference>
<evidence type="ECO:0000256" key="5">
    <source>
        <dbReference type="SAM" id="MobiDB-lite"/>
    </source>
</evidence>
<dbReference type="PANTHER" id="PTHR38340">
    <property type="entry name" value="S-LAYER PROTEIN"/>
    <property type="match status" value="1"/>
</dbReference>
<feature type="domain" description="PKD" evidence="6">
    <location>
        <begin position="6206"/>
        <end position="6267"/>
    </location>
</feature>
<dbReference type="GO" id="GO:0005509">
    <property type="term" value="F:calcium ion binding"/>
    <property type="evidence" value="ECO:0007669"/>
    <property type="project" value="InterPro"/>
</dbReference>
<reference evidence="9 10" key="1">
    <citation type="submission" date="2019-02" db="EMBL/GenBank/DDBJ databases">
        <title>Deep-cultivation of Planctomycetes and their phenomic and genomic characterization uncovers novel biology.</title>
        <authorList>
            <person name="Wiegand S."/>
            <person name="Jogler M."/>
            <person name="Boedeker C."/>
            <person name="Pinto D."/>
            <person name="Vollmers J."/>
            <person name="Rivas-Marin E."/>
            <person name="Kohn T."/>
            <person name="Peeters S.H."/>
            <person name="Heuer A."/>
            <person name="Rast P."/>
            <person name="Oberbeckmann S."/>
            <person name="Bunk B."/>
            <person name="Jeske O."/>
            <person name="Meyerdierks A."/>
            <person name="Storesund J.E."/>
            <person name="Kallscheuer N."/>
            <person name="Luecker S."/>
            <person name="Lage O.M."/>
            <person name="Pohl T."/>
            <person name="Merkel B.J."/>
            <person name="Hornburger P."/>
            <person name="Mueller R.-W."/>
            <person name="Bruemmer F."/>
            <person name="Labrenz M."/>
            <person name="Spormann A.M."/>
            <person name="Op Den Camp H."/>
            <person name="Overmann J."/>
            <person name="Amann R."/>
            <person name="Jetten M.S.M."/>
            <person name="Mascher T."/>
            <person name="Medema M.H."/>
            <person name="Devos D.P."/>
            <person name="Kaster A.-K."/>
            <person name="Ovreas L."/>
            <person name="Rohde M."/>
            <person name="Galperin M.Y."/>
            <person name="Jogler C."/>
        </authorList>
    </citation>
    <scope>NUCLEOTIDE SEQUENCE [LARGE SCALE GENOMIC DNA]</scope>
    <source>
        <strain evidence="9 10">Pla52n</strain>
    </source>
</reference>
<protein>
    <submittedName>
        <fullName evidence="9">Bifunctional hemolysin/adenylate cyclase</fullName>
    </submittedName>
</protein>
<dbReference type="InterPro" id="IPR032675">
    <property type="entry name" value="LRR_dom_sf"/>
</dbReference>
<dbReference type="InterPro" id="IPR050557">
    <property type="entry name" value="RTX_toxin/Mannuronan_C5-epim"/>
</dbReference>
<dbReference type="InterPro" id="IPR001759">
    <property type="entry name" value="PTX_dom"/>
</dbReference>
<keyword evidence="4" id="KW-0378">Hydrolase</keyword>
<evidence type="ECO:0000256" key="2">
    <source>
        <dbReference type="ARBA" id="ARBA00022525"/>
    </source>
</evidence>
<dbReference type="SUPFAM" id="SSF52058">
    <property type="entry name" value="L domain-like"/>
    <property type="match status" value="1"/>
</dbReference>
<dbReference type="Pfam" id="PF18911">
    <property type="entry name" value="PKD_4"/>
    <property type="match status" value="1"/>
</dbReference>
<dbReference type="Gene3D" id="2.60.120.380">
    <property type="match status" value="2"/>
</dbReference>
<dbReference type="InterPro" id="IPR013783">
    <property type="entry name" value="Ig-like_fold"/>
</dbReference>
<feature type="domain" description="Pentraxin (PTX)" evidence="7">
    <location>
        <begin position="5472"/>
        <end position="5672"/>
    </location>
</feature>
<feature type="region of interest" description="Disordered" evidence="5">
    <location>
        <begin position="4823"/>
        <end position="4845"/>
    </location>
</feature>
<sequence>MPIPNYFRRATSTDKHRQRRRQVTRLASRRSLVETLEQRHLLAANPLSAGESAALRDTVAAIESFGNRLDQFGDFANSLPMIDFTIGEQVNIGGVFQESFVAPIQSLLSGNNATQENLTTSLNTLLGTLPNVTGTVTPNITATEFSYTIDASYERSITTEFELAKYFPNSLITIADTLEAELKYTLDFNITFGFDRTTTTASAGSFVSFSDDANENKLTAELTFSPNVAPLAANLGILGITLEDPTATISLMASFDTIDQPGMQAGRVTPAQLLSTDLSSLITITTPNAPDNEFTLELDVKTTLSGADNGTAKISVTDSDLFDTTAPTFSVDVGELASFRALSTTGLLSALQQAGNTLGSLKAFETDIPFTKGKKLSEAVDLADAFESEVIAPATDSEVEGQPGFTSLQDFVDKVADKVEFVIPPDAINEIILDFSFLHVFDIASFGMDFGSGLGDLNGFELDASTSLNVSADVGADFQLGIKLTQPGANFGFGDSTLLSSLLGGNGIPSVAGMADFKVTLRDGQSKEIDLTSVLTIGDLKTALSSGNLSELQIGFQTSTDPITGDEFNEGLKLIDPTTGTENSRLKIEMLNGSLAAASLGLLGVGTEGIFVGEDGKIDDEIHGMITGALHGESIADNLYIKQREENSVLLPMFSAGVQLTADINGSAQLGFLELGIQDATAVGLVTVDFTPPDPDASGEITGAEIIDLAGSLGNEIIAPKAIDFDQASDYSSNVEIAFELTNDTSPTLNIPFTVPSASDADDVETIVRAMNDSLSGSSDPNASRVRVGSAMGMLTFTLLDRTDIRKMTVKGGGADQNVVLLGLSEDTSIFVLRPELKGSAHFDIPYSIGLSLGGLTLPGEQRFEFDVPDLFHVDLALPGSLDLDLSGIGDQLDRLRNLDASDVFDAIKGAFDLLKGLEGFQDAAFLNEPLPLLDTDLRSVLDLAVTFGDFLTQLDASPVTGMGQIDDHLESLLGVTNDDAVQLSLDTSGANPALRIDLLLTVGAGGLGFGSVAPLQFQTPVSIDLADLGSSEFSNLIDAKGSAALNLHGLAELNVSLGIELPDSGSPIPFLYDYDDVSDTGTNLALLVKANASEIEFNVAIGPIGASVVQHPGQSLAFSGNAGPGNEYARFAIELTDVPTGDDGRHFFSELALTGPNGLSRDDFDFAGAGSVTFNADLDFAGLPTFPVAFALNDIGALTQPGGLQPSDFVFTINGTTADAALGSVKDILAGDFDLLSFVGGWDGAFDLIIDAMEGEVFGLELPFIGDKLKDQADFLRQIKDSVSANLGDNVANEEGGLFTEIFDDIRQDILDGIGPGGINLLKDLTGDGAVTIDDVVIDLIQPGPGVEFEMLIGSDLGKLHLPIGFDLGIPGLALEIDAEVEASLGFEFGLKMGVDLDHGFFIDTNASFLEVYVDVAIPNLNATGELGFLRVDANLLADDGKQAQAVALVAKNQLESSQFLITSKARGSQSNFDVRLVDDDGTGTTFAFNASDRSLTLEVTAATTAQDLVALIGNEPTLSAHFSAALVGTGAGIVDSNQRALGVANSFVGQFTVDLIDPALDGPADGLLSFNEIVAVDSFDEVLQIGVLASAALDMHLYAGFGVSANFPSITTEMSVDWEFELGDNVMLPTVHFVNIELAIGEFLSGFAGGLFEQVDSVLAPVRPIINFLSQEVPVVSQLTGGPVTILDLIRLQGGPVAKAVSFIEAVQKLDNIISNIPDLGDSKLPIGNATFDPNKEFDQFTIDGGLVNAFAAMKSAFTTVAPAQGGFDPNNFLSSDEDLENTGDDKLKLGFPILSPANILGLFGGEVVDLFTLELPTLSLDASIKKYFPLPPFPIVGVELAGNFEAKADFAFGFDTLGIEQFKQSGDFEDVINGFYVFDHENADGSGEDIPEVVLSASVTAAAALNAGILSASVGGGIFANVDFNLYDGDDDGKIRLVELLDSVLLGPIHIFDVSGSFDAKLFATVTIDLGFFEIDKNFDIATVNLFKFDLPRPDTSAAPLAELQGSNLVLNIGSRAGLRDSTGLLGIGNEQAVDYRLFAGPDPGDILVESFGRSQLYKNVTQITGTAGRFDDTIIVSEDITIPVTLDGGAGNDLIIGGSGNDVLIGGLGLDELRGGLGNDLLSGGAGRDNLMGESGDDELLGGDDADVLSGGDGEDILKGEAGDDTLHGGRDDDFISGGAGKDSIFGDGGGDTIQGGDDDDTIQGGDGGDTIDAGGGNDMVFGNSGNDIIHAGLGNDVVFGGVGSDLIYGDEGDDQLFGENSRDVIYGGPGNDLIEGGAASDDLYGGIGDDRLFANTSDTSVVDEASHLLVGGGGNDLISAAFPSCSITEFDCSFDNVIFGDGVNDELGSVDATLDGDDIIRTGDGNDTITAGGGDDQVYASLGIDLTAADIDWVDAGTGNDIVHTGHGNDYIIGGYGDDELFGGVGSDVIWGGFAVEGITADDFNRGENEDPALIEQFFELPPRYLQAEASYPTGYVPPLITPRFAMGRSVDGVEGDGDDKIEGGLGIDFLFGGAGVDVILGGDDSDYIDAGAGHDINVRGGDGDDVVRGGANNDELHGDAGIDQIIGDGGDDRLYGDSGTAGIQLGQRLFGGDGGDVLYAYADGINQNSSQNALDGDQLFGDADGDTLYGSLRKEWLFGGAGKDLLIGDYLRGSDYRRNTAADTTGADDRMFGDSGEDKLFGGGGNDEMWGGGDSDYFDGQAGNDTQYGGSGNDLFIVSAMRVGQEGVDVIDGHYGNSVQGDSLDDSTDVLVINGSENHDIIGLSQEKPGTGNRLRIDYKSGVAVSRPIYVDWLNSAGQPLVEQFQIAGLAGDDVIGFAGVHPNLLPLVEPAISDPLDLSLFVSRSSEAVATIEGNSGNDTIIGSIAGDLINGGPGSDTLYGFAGDDSLSGDNLDGFIGDHDVMFAGQGNDDLIGGQGSNEMYAWSLRPYLGTLADFKNNGPDSSFGVFIDESGTVLGTDLNGNGNLDVLNGLGQPVDILDENNQPIPAARLEFTGLNRLLGGERNDDLFGGTILDFMLGRGGNNTLYRVDGSTFESLGGAIPGNEWKEYAKDTGQVWYVGGTNADDEISVNFVTEPGILSDHHLITRLTDNNGNFTFDAQVRLDFDATDADGNLIWSPQQIAFDYQALRDAQDALDPELEIAATLERKAESARENLINHLLPPEGDFLAIIIDALDGNDKIIVGPTVQKSVWIDAGAGDDEVTIRGGNAILADRAESGETAGLRGNNDAPERAFSLTRPAGAPVSDASKTSPVVITTIDTSGLLNGQPVTIAGVGGNSAANGSFFAKVTSPTTFELYSNVSLTIPVAGNSDFTSGGNWTTSVLRALDGTAANSDGLLFSGLTIDNATDIDWFAFELAATPGANAEIQLVSGSPIDELGLEIYEQGTDTNNLANRINAGSFATTGDKSSISIASSLVVGTTYLLKVTSPNVVPTIYDLRINLSGTEDLDALSEIPAIKLGVRSDAVRRDLILGGPGDDKLLGGPGRDWILGGPGNDVISGGLDRMASDLLLGEEGDDTFQIIPDELPRVGNQPDSLFDPVTQKYRPTANDIIDGGVGTDRMLYVGGDLDRRGFPVPDFAALKYNTQLQRYEFSSLVWDIGQQQFTPDTDVTSGNQYLRQYLFYQTKNIEGTHAVLGQGDDSFHADPSYLFPGSAVPEEWGIALGDFQQGAVAASLNIDGGFGNDELFGGALADTISGGPGNDLIMGAQGNDELSGDGGNDTIYGLSGSEAARMPTSVRAQTSFGFSEPYRYSLVAPFFALPEAGRPGVDLNALRPVAHYSFDSASDIGDDVSGRGHDLTTTNVTWSSDGISGGSAQFTGQSSVLTIGSTGVDLGTTWTVSAWFKGYVDSNDWNALFHGVQNDYQIIVHANSENLGSYSSSQGFIDSGIDFSRAGLGESWHQITAVGAAGSTKFYVDGLLAGEINAQMPGSVLSIGNFAAGTQQFADQLDEVYLYDKALTARQVAEHFATTQLSTNTSINNDAFGFGGAGADDHLSQLKFVGDFNGDGLDDFIASSDTTSYVLLGPVQIDALEQIDQYADIIIDHASLGTPSRSFGDIDGDGFADLAFAQNVNGSQVVKVVLGGETKKTTDAQGAVSEAAWGRVWDLAFVASSFNSPAVTSSFRVIDLDVARLSATVNLDVFDMTGDGLADVVVLASSTDGASSLEEGVFEIGYVFSGATLESKAKLNHFDQVGNLLSKDESPNIQTTVLKDQNGDGFDELLFGNLQLDSELLKSRNQTFDTFYFPAQVATFEGNQPIDIVLNGLAVRIDVSFDKKNAANNTTDKIVEQINAKILQSPLAGLVIAENFDAGDGFERILYSTPNGASDRIGLLVFGRNGDPISVPTTVFQSAVTNSTSQPITDFGTTFSEIRINAATLASNLKVTIDYTHTYNSDLEVQLVSPDGTRVKLFSGIGGVSDNFNSTLADSAASSINQSGINLVNGSTYRPEQALASFNGMSAYGTWKLEITDRFGGDQGTLNSWTLDYDYTVANGSAGGSIGEAYQSFSTPSIGSSSIANLMNEPKLGGGSSLTQFVVAVNEFGTSSSQILSLGDVNNDGYGDFASATPTGIDVHYGTPNVTSTSPVAIAIAGANLTAAAGDFDRDGNVDLAVTANDGSLSNIFIFHSIASLGSTLTLTQADLILPFSPGSTSAESSVNLRSYDLNADLIDDLVISDSSAANASGSLGAGQIYVVYGARKTIELPTNNIGDLENFSVPGIGSFLVDSGTGRPEKFSNAGDSFEVVSASDEKWFRFATLGDGKEGDYIHVIDESPVFSDALSADLLDVNGGIIASDQRAFDLRVIPAGTYFLRVRSTQPTPFTIESDAPASQYSGSSTLPDRDLIRGGDGDDTIYGNNDIDQVFSGSGADTVVAESIEIRDGSPGDATSMPPLSELISGDTHVALDPIVNEMLGPDIFLPRSEFFTSAIFADNFSEPSLDPSDWTVTDSASIVDSAIALRNISNSAWSKTYSGIHLELTFDLAAGLGYNQPEVADKFFVDVDSGTGWVEVFEKPGTGGDIPYQRITIPLVESGNARFRFRSIGTAGDFDYWFVDNVVVNSSTPVDVHPVADALGVPTTLGIDLRLRLGGDIRMSDLGSITSLDASGLGVRSLDGIEHLPRLQKLDLSDNDRLDGNGTISGLSSLAELKSLRTLDLSANANLTDIGPLGEVARLRELYLDGTGIDPIQDPSGPVAYNGSIAVVGTPQNLDGESWRLNDDPAITDSTTVAHVTIQGTTTPGNVESELFTFEVGANSRIILKAINFRGSLALENTGGQLVDVVASPSVPADLEIDQIVTTAGTYSIALYDDGVNGVPFMLHVSVQSQANYSLPSAAVELDQLEVLTLPVAGLQSRQNLTGKQGTQATITTAASGTWTVSNSVGTIIASSTVNGSIITFTPTDAGVYTIYHDTIGSFPFIAHNVAPEIRNLPATIALNQGNVRSDGQLLASPFAIVDAGVTTRQVTVTEKATGIVTDLTTGSLEMNDDVVELDTEILDGASDVTVAFWMNSALAEGQFVLSAANDSNDNEFLIGATSTGVAVYSGGGLVSSDAIALANAWHHVAVVRSATNDSVEFYVDGQRRGVRNITNLDVLTVQGLVLGQDQDVVGGGFQASQDFVGNLDELAVWRRALNGEQIKALFDNGVVGTEADLAAYFPLNESGGDVIHDRSPNRRDGVVRSVDTGTEFTWSTDSGVADKDFQALVPGDYDLVVIAHDTDGASDRAETTIVVSNVAPTAWITPGVDFTVKAGDTVSLDALDALLPSTDPGDDAMTFQWTVTASVLPEPTAAAPAATGETFEFVPTVAGRYTVTLTATDVYGAESTDTVSVNVNPTAPLLAIQSGTEGDVIRFNASGGSELANGVPRSYSWRAYVTAGVNEITGDKFDFAFLPTDDGVYTVELIITDTVDGVNYVSAASTTSVTIGNANPIFDFGVATTGVEGTPVTITPTVSDPGSADTFTYLWEVRNQNNVPVFLSANDLPSVVFLPSNNGDYTAKLVVTDDNGGVTTATTTVAVFNSPPTVSAMITTPSNVAEYEPNDSRLTAQDIDGENWTLANNPNVEQSTSIPHVSITGTGDNSIDYFSFTANAGDRAIFDIDANSFDTELFLFDEAGMLLAANDDNIGPNDAGQGDGVSSFIDYTFQSSGTFVIGVSGYNSKAENGEIVPDGVGGPIQPGETYTLHVSIENHQYSEKTLRVPELQNGNLVDFQGTFTDLAGGNDELFDVLWDFGDGTTSNFLSPSHIYADSGVYTVTLSVTDKDGGVGVDTVTVMIDNVAPLNPIVTGPTQSSEDTVVELSGTVSDLNGLLASATDLEPLRATIDFGDGGALPILLRPVTTPAQDIAFAEVELNNSFAQAQSLQNASWNLQSVVGFTNPTTIPHVSVEGTMESGNDDYFSFQAVAGSQITLGHFAPGIGDTVRLFDYTGEVPVEIQAMTSTAANQQLVIIAVAANSGQYVIRLETPNPAAYYLLRVSVENHPVKGVPTGDYTFTSKHVFADPGVYDVSIRVSDDDGGVSVSTPHQITIVDGTPPTVTADLISPDPRNTPVSDIELSFGEPVTGFDRADLSLTLDGGANLLAGSAATLTDNGNGVWTLGGLAALTATEGNYELSLGAAASGIADLLGSDLANDLSLTWTVDTTAPVVTVNTQSTTSGMPGLTGTVDNTDATILVTVNGSSYPATNNGDGTWSLPAGTINPLTDGVYEIVAVATDAATNQGSDGTTNELTVTSVIESFVSIDQFGNLVIADINSDSSQKLSIRRVGANLVITENSATPLLFGTNIAGASGDTTSSISVPLSLITRAIQVNVASGNDTLTDELVIDYASGGFFSVPGGIDVIGGASAMDKLTVTGTGNTEAVYSMAVVPVGQTQLTLTDAIGSNTIRYDRFENMTFDGMLSFTALDALNIGSDSLTIGSVDPVNLSNVTMINGGTLTADTLALGSGDSLTGSGTINARIAGEAGSLINATGNLTLGNAAADDGFITDGELRTRENTVTLLDANQAVLGSLTKLGNGANPGTIVASNGLLVDFGHNVTGHGTLNTPNDIALLSMVNGSVNGTSAALPITLPGYVKGNGSLNNANVTGTYSPGFSPAVSVNGSVAYADTVDLIMELGGTTPGSSGYDQLRHTGSVSLDGDLEIDLINGFVPAIGDSFLLMTADGGVTGEFANVDLPTTPAGTAWQLVIATNEVRLDFVAAPRITEVRIGSTGWNQNFRNTIDPQGQGFLVSTGAGQLSDVPFTNANQIFIEFDQPVFNSTGGDLQPIDFQLIGSPTLGINYQINTVDFDETTNTAILTLNEFLTSDKLLLHIANGAITNGDGVALDGAWTTGNTGASGDGGVNGRFDFRFDVLPGNVNDDLLTNTTDLSVVRSLGTQLAGVTPQFNPRANVNGDLLVNTTDLSAIRALGTRFLFNLADPNLPPE</sequence>
<dbReference type="InterPro" id="IPR028994">
    <property type="entry name" value="Integrin_alpha_N"/>
</dbReference>
<dbReference type="RefSeq" id="WP_146522747.1">
    <property type="nucleotide sequence ID" value="NZ_CP151726.1"/>
</dbReference>
<dbReference type="Gene3D" id="2.60.40.10">
    <property type="entry name" value="Immunoglobulins"/>
    <property type="match status" value="4"/>
</dbReference>
<comment type="caution">
    <text evidence="9">The sequence shown here is derived from an EMBL/GenBank/DDBJ whole genome shotgun (WGS) entry which is preliminary data.</text>
</comment>
<dbReference type="InterPro" id="IPR001343">
    <property type="entry name" value="Hemolysn_Ca-bd"/>
</dbReference>
<dbReference type="PROSITE" id="PS00018">
    <property type="entry name" value="EF_HAND_1"/>
    <property type="match status" value="1"/>
</dbReference>
<dbReference type="Proteomes" id="UP000320176">
    <property type="component" value="Unassembled WGS sequence"/>
</dbReference>
<dbReference type="EMBL" id="SJPN01000008">
    <property type="protein sequence ID" value="TWT93960.1"/>
    <property type="molecule type" value="Genomic_DNA"/>
</dbReference>
<accession>A0A5C6A3K0</accession>
<feature type="compositionally biased region" description="Polar residues" evidence="5">
    <location>
        <begin position="4823"/>
        <end position="4840"/>
    </location>
</feature>
<dbReference type="Gene3D" id="2.150.10.10">
    <property type="entry name" value="Serralysin-like metalloprotease, C-terminal"/>
    <property type="match status" value="9"/>
</dbReference>
<evidence type="ECO:0000259" key="6">
    <source>
        <dbReference type="PROSITE" id="PS50093"/>
    </source>
</evidence>
<dbReference type="InterPro" id="IPR011049">
    <property type="entry name" value="Serralysin-like_metalloprot_C"/>
</dbReference>
<dbReference type="Gene3D" id="2.60.120.260">
    <property type="entry name" value="Galactose-binding domain-like"/>
    <property type="match status" value="1"/>
</dbReference>
<evidence type="ECO:0000313" key="10">
    <source>
        <dbReference type="Proteomes" id="UP000320176"/>
    </source>
</evidence>
<dbReference type="Gene3D" id="2.130.10.130">
    <property type="entry name" value="Integrin alpha, N-terminal"/>
    <property type="match status" value="1"/>
</dbReference>
<dbReference type="SUPFAM" id="SSF51120">
    <property type="entry name" value="beta-Roll"/>
    <property type="match status" value="9"/>
</dbReference>
<evidence type="ECO:0000256" key="3">
    <source>
        <dbReference type="ARBA" id="ARBA00022670"/>
    </source>
</evidence>
<dbReference type="Pfam" id="PF00353">
    <property type="entry name" value="HemolysinCabind"/>
    <property type="match status" value="17"/>
</dbReference>
<evidence type="ECO:0000259" key="7">
    <source>
        <dbReference type="PROSITE" id="PS51828"/>
    </source>
</evidence>
<keyword evidence="2" id="KW-0964">Secreted</keyword>
<dbReference type="InterPro" id="IPR035986">
    <property type="entry name" value="PKD_dom_sf"/>
</dbReference>
<dbReference type="GO" id="GO:0005576">
    <property type="term" value="C:extracellular region"/>
    <property type="evidence" value="ECO:0007669"/>
    <property type="project" value="UniProtKB-SubCell"/>
</dbReference>
<dbReference type="SUPFAM" id="SSF69318">
    <property type="entry name" value="Integrin alpha N-terminal domain"/>
    <property type="match status" value="2"/>
</dbReference>
<dbReference type="PROSITE" id="PS51829">
    <property type="entry name" value="P_HOMO_B"/>
    <property type="match status" value="1"/>
</dbReference>
<dbReference type="CDD" id="cd00146">
    <property type="entry name" value="PKD"/>
    <property type="match status" value="1"/>
</dbReference>
<dbReference type="Pfam" id="PF13385">
    <property type="entry name" value="Laminin_G_3"/>
    <property type="match status" value="1"/>
</dbReference>
<dbReference type="Pfam" id="PF01483">
    <property type="entry name" value="P_proprotein"/>
    <property type="match status" value="1"/>
</dbReference>
<dbReference type="InterPro" id="IPR013320">
    <property type="entry name" value="ConA-like_dom_sf"/>
</dbReference>
<dbReference type="Pfam" id="PF00354">
    <property type="entry name" value="Pentaxin"/>
    <property type="match status" value="1"/>
</dbReference>
<dbReference type="SUPFAM" id="SSF49299">
    <property type="entry name" value="PKD domain"/>
    <property type="match status" value="3"/>
</dbReference>
<dbReference type="PROSITE" id="PS00330">
    <property type="entry name" value="HEMOLYSIN_CALCIUM"/>
    <property type="match status" value="8"/>
</dbReference>
<dbReference type="PROSITE" id="PS51828">
    <property type="entry name" value="PTX_2"/>
    <property type="match status" value="1"/>
</dbReference>
<organism evidence="9 10">
    <name type="scientific">Stieleria varia</name>
    <dbReference type="NCBI Taxonomy" id="2528005"/>
    <lineage>
        <taxon>Bacteria</taxon>
        <taxon>Pseudomonadati</taxon>
        <taxon>Planctomycetota</taxon>
        <taxon>Planctomycetia</taxon>
        <taxon>Pirellulales</taxon>
        <taxon>Pirellulaceae</taxon>
        <taxon>Stieleria</taxon>
    </lineage>
</organism>
<dbReference type="GO" id="GO:0006508">
    <property type="term" value="P:proteolysis"/>
    <property type="evidence" value="ECO:0007669"/>
    <property type="project" value="UniProtKB-KW"/>
</dbReference>
<evidence type="ECO:0000256" key="1">
    <source>
        <dbReference type="ARBA" id="ARBA00004613"/>
    </source>
</evidence>
<dbReference type="InterPro" id="IPR002884">
    <property type="entry name" value="P_dom"/>
</dbReference>
<proteinExistence type="predicted"/>
<evidence type="ECO:0000256" key="4">
    <source>
        <dbReference type="ARBA" id="ARBA00022801"/>
    </source>
</evidence>
<dbReference type="PANTHER" id="PTHR38340:SF1">
    <property type="entry name" value="S-LAYER PROTEIN"/>
    <property type="match status" value="1"/>
</dbReference>
<evidence type="ECO:0000259" key="8">
    <source>
        <dbReference type="PROSITE" id="PS51829"/>
    </source>
</evidence>
<feature type="region of interest" description="Disordered" evidence="5">
    <location>
        <begin position="1"/>
        <end position="24"/>
    </location>
</feature>
<dbReference type="InterPro" id="IPR018247">
    <property type="entry name" value="EF_Hand_1_Ca_BS"/>
</dbReference>
<dbReference type="PROSITE" id="PS50093">
    <property type="entry name" value="PKD"/>
    <property type="match status" value="1"/>
</dbReference>
<keyword evidence="10" id="KW-1185">Reference proteome</keyword>
<dbReference type="Gene3D" id="2.60.120.200">
    <property type="match status" value="2"/>
</dbReference>
<dbReference type="Gene3D" id="3.80.10.10">
    <property type="entry name" value="Ribonuclease Inhibitor"/>
    <property type="match status" value="1"/>
</dbReference>
<dbReference type="PROSITE" id="PS51450">
    <property type="entry name" value="LRR"/>
    <property type="match status" value="1"/>
</dbReference>
<dbReference type="InterPro" id="IPR000601">
    <property type="entry name" value="PKD_dom"/>
</dbReference>
<dbReference type="SUPFAM" id="SSF49899">
    <property type="entry name" value="Concanavalin A-like lectins/glucanases"/>
    <property type="match status" value="2"/>
</dbReference>
<dbReference type="InterPro" id="IPR018511">
    <property type="entry name" value="Hemolysin-typ_Ca-bd_CS"/>
</dbReference>
<dbReference type="InterPro" id="IPR022409">
    <property type="entry name" value="PKD/Chitinase_dom"/>
</dbReference>
<evidence type="ECO:0000313" key="9">
    <source>
        <dbReference type="EMBL" id="TWT93960.1"/>
    </source>
</evidence>
<comment type="subcellular location">
    <subcellularLocation>
        <location evidence="1">Secreted</location>
    </subcellularLocation>
</comment>
<dbReference type="SMART" id="SM00159">
    <property type="entry name" value="PTX"/>
    <property type="match status" value="1"/>
</dbReference>
<keyword evidence="3" id="KW-0645">Protease</keyword>
<dbReference type="OrthoDB" id="9757536at2"/>
<dbReference type="GO" id="GO:0004252">
    <property type="term" value="F:serine-type endopeptidase activity"/>
    <property type="evidence" value="ECO:0007669"/>
    <property type="project" value="InterPro"/>
</dbReference>
<feature type="domain" description="P/Homo B" evidence="8">
    <location>
        <begin position="4347"/>
        <end position="4496"/>
    </location>
</feature>
<name>A0A5C6A3K0_9BACT</name>
<dbReference type="InterPro" id="IPR008979">
    <property type="entry name" value="Galactose-bd-like_sf"/>
</dbReference>
<gene>
    <name evidence="9" type="primary">cya_5</name>
    <name evidence="9" type="ORF">Pla52n_57880</name>
</gene>